<evidence type="ECO:0000259" key="1">
    <source>
        <dbReference type="Pfam" id="PF04738"/>
    </source>
</evidence>
<dbReference type="InterPro" id="IPR006827">
    <property type="entry name" value="Lant_deHydtase_N"/>
</dbReference>
<evidence type="ECO:0000313" key="3">
    <source>
        <dbReference type="EMBL" id="SMO87344.1"/>
    </source>
</evidence>
<sequence length="940" mass="109673">MKLTFSPLSICRTPVFSVHEEPGAVWDKLKEYIHESSPAFFEVIKDLDYSGLGDLDIKIRFTIWKYFNRAKFRATPYGNFAAFSLVPVLRQEQPGQIILSASTIEHRFPNWQEKERINFDPKYLSNHALFVRTNTSGYVSGNELRYLNIEDGAFELSAISASRTITETLKFCRLQRTLSELRDFLHSTHRLSFSLSNYFIEQLIGTQLLLTDFQPNITGTDYFSRLGFTFEEKKNDYIIAERKHTSGHIPEKPLHIIREIISFLNQYLVPSDNSSLKDFKTKFVKRFEQKKIPLMVAMDPEIGIGYRSLTQNKEEDQLIQDLKIYRQQVRPSANSIGYSALHQFLLNGMMQQKTVQLEQFKDEDQQNQVSLPNTFSVMLHYDGENLIIRQIGGCTANALLGRFSMASDEITFTGNNFARLEQDANPGVLFFDIAYQIEKNADNINRRKSIYEYEVPILSWSESNQIIDPDDILLSVENDELVLHSLKYKKRIVPKLASAYNYTRSDLSVYRFLSDLQHQNIRSDLNINLTEMFPGLIHYQRLQYKNVVLSPEKWLIPNHVCNWKNMEQALPACKEWLYDINLKNCFKCGFADQTLIFNPAHTEDLTAFLLFCKNRAALYIEETFISAPYPVHDDRHQPYLSEFIVNFEHRQQVYQPYPLQNQVDHPHIKSAFLPGEEWVYFEIYCQPGNSDALLLLIARDYLRMVKKKLKNWFFIRYGDPSYHIRLRLKARQKDDIAELVSGLSHLLSPYFKSGMVSDLQLKTYQREMERYGPERIDLVEKCFGRNSSYVLYLVGTTGTVNFYYHQSILLIEEVMHSAGFSTQEQLSFTEKMAAQFAAEIAIPSEGSKQINVGYKKFIADTEAVHPKKTNQKKITAICKYFLDVLEKCDGIEKEKMLFDLFHMHTNRLFSTDQRMHEMIMYYYLTKKIKTRIGRLQQSAK</sequence>
<evidence type="ECO:0000313" key="4">
    <source>
        <dbReference type="Proteomes" id="UP000320300"/>
    </source>
</evidence>
<feature type="domain" description="Lantibiotic dehydratase N-terminal" evidence="1">
    <location>
        <begin position="270"/>
        <end position="597"/>
    </location>
</feature>
<dbReference type="AlphaFoldDB" id="A0A521ETW2"/>
<dbReference type="Proteomes" id="UP000320300">
    <property type="component" value="Unassembled WGS sequence"/>
</dbReference>
<dbReference type="Pfam" id="PF04738">
    <property type="entry name" value="Lant_dehydr_N"/>
    <property type="match status" value="2"/>
</dbReference>
<dbReference type="Pfam" id="PF14028">
    <property type="entry name" value="Lant_dehydr_C"/>
    <property type="match status" value="1"/>
</dbReference>
<dbReference type="RefSeq" id="WP_142529546.1">
    <property type="nucleotide sequence ID" value="NZ_CBCSJO010000009.1"/>
</dbReference>
<dbReference type="OrthoDB" id="1273722at2"/>
<gene>
    <name evidence="3" type="ORF">SAMN06265348_109128</name>
</gene>
<proteinExistence type="predicted"/>
<name>A0A521ETW2_9SPHI</name>
<dbReference type="NCBIfam" id="TIGR03891">
    <property type="entry name" value="thiopep_ocin"/>
    <property type="match status" value="1"/>
</dbReference>
<dbReference type="EMBL" id="FXTN01000009">
    <property type="protein sequence ID" value="SMO87344.1"/>
    <property type="molecule type" value="Genomic_DNA"/>
</dbReference>
<dbReference type="InterPro" id="IPR023809">
    <property type="entry name" value="Thiopep_bacteriocin_synth_dom"/>
</dbReference>
<protein>
    <submittedName>
        <fullName evidence="3">Thiopeptide-type bacteriocin biosynthesis domain-containing protein</fullName>
    </submittedName>
</protein>
<keyword evidence="4" id="KW-1185">Reference proteome</keyword>
<feature type="domain" description="Lantibiotic dehydratase N-terminal" evidence="1">
    <location>
        <begin position="58"/>
        <end position="226"/>
    </location>
</feature>
<reference evidence="3 4" key="1">
    <citation type="submission" date="2017-05" db="EMBL/GenBank/DDBJ databases">
        <authorList>
            <person name="Varghese N."/>
            <person name="Submissions S."/>
        </authorList>
    </citation>
    <scope>NUCLEOTIDE SEQUENCE [LARGE SCALE GENOMIC DNA]</scope>
    <source>
        <strain evidence="3 4">DSM 19036</strain>
    </source>
</reference>
<evidence type="ECO:0000259" key="2">
    <source>
        <dbReference type="Pfam" id="PF14028"/>
    </source>
</evidence>
<organism evidence="3 4">
    <name type="scientific">Pedobacter westerhofensis</name>
    <dbReference type="NCBI Taxonomy" id="425512"/>
    <lineage>
        <taxon>Bacteria</taxon>
        <taxon>Pseudomonadati</taxon>
        <taxon>Bacteroidota</taxon>
        <taxon>Sphingobacteriia</taxon>
        <taxon>Sphingobacteriales</taxon>
        <taxon>Sphingobacteriaceae</taxon>
        <taxon>Pedobacter</taxon>
    </lineage>
</organism>
<accession>A0A521ETW2</accession>
<feature type="domain" description="Thiopeptide-type bacteriocin biosynthesis" evidence="2">
    <location>
        <begin position="678"/>
        <end position="926"/>
    </location>
</feature>